<dbReference type="PROSITE" id="PS50069">
    <property type="entry name" value="CULLIN_2"/>
    <property type="match status" value="1"/>
</dbReference>
<evidence type="ECO:0000256" key="1">
    <source>
        <dbReference type="PROSITE-ProRule" id="PRU00042"/>
    </source>
</evidence>
<evidence type="ECO:0000259" key="4">
    <source>
        <dbReference type="PROSITE" id="PS50157"/>
    </source>
</evidence>
<dbReference type="InterPro" id="IPR013087">
    <property type="entry name" value="Znf_C2H2_type"/>
</dbReference>
<keyword evidence="1" id="KW-0863">Zinc-finger</keyword>
<dbReference type="Gene3D" id="3.30.230.130">
    <property type="entry name" value="Cullin, Chain C, Domain 2"/>
    <property type="match status" value="1"/>
</dbReference>
<dbReference type="GO" id="GO:0007091">
    <property type="term" value="P:metaphase/anaphase transition of mitotic cell cycle"/>
    <property type="evidence" value="ECO:0007669"/>
    <property type="project" value="TreeGrafter"/>
</dbReference>
<dbReference type="GO" id="GO:0006511">
    <property type="term" value="P:ubiquitin-dependent protein catabolic process"/>
    <property type="evidence" value="ECO:0007669"/>
    <property type="project" value="InterPro"/>
</dbReference>
<dbReference type="GO" id="GO:0005680">
    <property type="term" value="C:anaphase-promoting complex"/>
    <property type="evidence" value="ECO:0007669"/>
    <property type="project" value="TreeGrafter"/>
</dbReference>
<keyword evidence="1" id="KW-0479">Metal-binding</keyword>
<reference evidence="5" key="2">
    <citation type="submission" date="2014-03" db="EMBL/GenBank/DDBJ databases">
        <title>The whipworm genome and dual-species transcriptomics of an intimate host-pathogen interaction.</title>
        <authorList>
            <person name="Foth B.J."/>
            <person name="Tsai I.J."/>
            <person name="Reid A.J."/>
            <person name="Bancroft A.J."/>
            <person name="Nichol S."/>
            <person name="Tracey A."/>
            <person name="Holroyd N."/>
            <person name="Cotton J.A."/>
            <person name="Stanley E.J."/>
            <person name="Zarowiecki M."/>
            <person name="Liu J.Z."/>
            <person name="Huckvale T."/>
            <person name="Cooper P.J."/>
            <person name="Grencis R.K."/>
            <person name="Berriman M."/>
        </authorList>
    </citation>
    <scope>NUCLEOTIDE SEQUENCE [LARGE SCALE GENOMIC DNA]</scope>
</reference>
<name>A0A077YWS5_TRITR</name>
<dbReference type="SUPFAM" id="SSF75632">
    <property type="entry name" value="Cullin homology domain"/>
    <property type="match status" value="1"/>
</dbReference>
<dbReference type="EMBL" id="HG805815">
    <property type="protein sequence ID" value="CDW52139.1"/>
    <property type="molecule type" value="Genomic_DNA"/>
</dbReference>
<keyword evidence="1" id="KW-0862">Zinc</keyword>
<dbReference type="GO" id="GO:0070979">
    <property type="term" value="P:protein K11-linked ubiquitination"/>
    <property type="evidence" value="ECO:0007669"/>
    <property type="project" value="TreeGrafter"/>
</dbReference>
<protein>
    <submittedName>
        <fullName evidence="5">Anaphase-promoting complex subunit 2</fullName>
    </submittedName>
</protein>
<dbReference type="OrthoDB" id="5581181at2759"/>
<dbReference type="GO" id="GO:0031625">
    <property type="term" value="F:ubiquitin protein ligase binding"/>
    <property type="evidence" value="ECO:0007669"/>
    <property type="project" value="InterPro"/>
</dbReference>
<dbReference type="PROSITE" id="PS00028">
    <property type="entry name" value="ZINC_FINGER_C2H2_1"/>
    <property type="match status" value="1"/>
</dbReference>
<evidence type="ECO:0000313" key="5">
    <source>
        <dbReference type="EMBL" id="CDW52139.1"/>
    </source>
</evidence>
<dbReference type="InterPro" id="IPR036317">
    <property type="entry name" value="Cullin_homology_sf"/>
</dbReference>
<sequence length="972" mass="113026">MYQCNFCNRSFVDSVVWNEHVKRFHDIDKSGSCVLSGFESAAQNRIAQVKAKVEQLLDGPMKDQFHDLLSRVNPKKPLGIFTPVEYMYKKISPLLTKETFTREYIGALIVGKLLDPMPDKFLCCLNKVYLIALWHVDHDDYIGPEVHEDLMSCMNCGCSKDMYENESCTLLNDVHRINSLLTCLGLLKPILLPCSVSLAIKCIDEKINFLVSNLYTQGRSSAILLNWVEEGLTNWLITNFWSFDIAELPFESPFELAKRVTERFDANQKPDLRQYVLVNLGRCLMRDLFKLIDKFPESVNALLDLSMCVRRADLREDLSRCVLTMIDEFIRRSGMRFPPPTIARHRLPFAADVSTGYALIFYIRLLKSLHLVDPSDRLFEEVSPLLKAHLRRRQDMEKYLMDLLVELRWSDADNVLVRRKDLTRWDDPSIRSVFGNICSNCDVRRDVDYVRFTMERENSLCKDCRRLVESRRARTKPNMFEILVDIFADRGKFLKAFRKSFAVRMLLRTNFNTDLETDCLDRMRWSFSEEELIDCKVRLRDVRFSGGFDSHFHKQEDPRSLTHCVSGELVQQYPLWLNCFLQYMPWRCLVTSHDFWPPLDEEQFELPRRFKESLKRLVATFEKYRNRRTLEIYPAWGAVAMDLTLGETVCSVVVTSGLAAVIVQFTEKATWTATKLSESLSMSLNITRRRLSWWVKNGFLLKSGVDKYTLRSEAEPIEGKGKPIFCLDESSFAEEGASANDLEISEKTSPEFSRLEAYWSYVHGLIKTMRGMSAERILQLMEMMKKAHEERLNLTIVEQFLKLKVEAGILNSVTINVGEEEVPIEQIVGFLSSNAHLAHVAVEEVKKLRKALDVRCGELLEQFGQLHSQTDDDMHRYEQFTMVFDRVEISFEILDDYEEIQLNDFARVEGSVGILIPVISALKYLEQSYEEFHNRRDEELVVEANKVRFFINLLNDGNYSGQNYFMVEYLKN</sequence>
<dbReference type="Gene3D" id="1.10.10.10">
    <property type="entry name" value="Winged helix-like DNA-binding domain superfamily/Winged helix DNA-binding domain"/>
    <property type="match status" value="1"/>
</dbReference>
<dbReference type="Gene3D" id="3.30.160.60">
    <property type="entry name" value="Classic Zinc Finger"/>
    <property type="match status" value="1"/>
</dbReference>
<accession>A0A077YWS5</accession>
<dbReference type="AlphaFoldDB" id="A0A077YWS5"/>
<feature type="domain" description="C2H2-type" evidence="4">
    <location>
        <begin position="2"/>
        <end position="30"/>
    </location>
</feature>
<dbReference type="InterPro" id="IPR044554">
    <property type="entry name" value="ANAPC2"/>
</dbReference>
<evidence type="ECO:0000313" key="6">
    <source>
        <dbReference type="Proteomes" id="UP000030665"/>
    </source>
</evidence>
<organism evidence="5 6">
    <name type="scientific">Trichuris trichiura</name>
    <name type="common">Whipworm</name>
    <name type="synonym">Trichocephalus trichiurus</name>
    <dbReference type="NCBI Taxonomy" id="36087"/>
    <lineage>
        <taxon>Eukaryota</taxon>
        <taxon>Metazoa</taxon>
        <taxon>Ecdysozoa</taxon>
        <taxon>Nematoda</taxon>
        <taxon>Enoplea</taxon>
        <taxon>Dorylaimia</taxon>
        <taxon>Trichinellida</taxon>
        <taxon>Trichuridae</taxon>
        <taxon>Trichuris</taxon>
    </lineage>
</organism>
<dbReference type="STRING" id="36087.A0A077YWS5"/>
<dbReference type="PANTHER" id="PTHR45957:SF1">
    <property type="entry name" value="ANAPHASE-PROMOTING COMPLEX SUBUNIT 2"/>
    <property type="match status" value="1"/>
</dbReference>
<dbReference type="InterPro" id="IPR016158">
    <property type="entry name" value="Cullin_homology"/>
</dbReference>
<dbReference type="PANTHER" id="PTHR45957">
    <property type="entry name" value="ANAPHASE-PROMOTING COMPLEX SUBUNIT 2"/>
    <property type="match status" value="1"/>
</dbReference>
<keyword evidence="6" id="KW-1185">Reference proteome</keyword>
<evidence type="ECO:0000256" key="2">
    <source>
        <dbReference type="PROSITE-ProRule" id="PRU00330"/>
    </source>
</evidence>
<dbReference type="PROSITE" id="PS50157">
    <property type="entry name" value="ZINC_FINGER_C2H2_2"/>
    <property type="match status" value="1"/>
</dbReference>
<dbReference type="InterPro" id="IPR036388">
    <property type="entry name" value="WH-like_DNA-bd_sf"/>
</dbReference>
<reference evidence="5" key="1">
    <citation type="submission" date="2014-01" db="EMBL/GenBank/DDBJ databases">
        <authorList>
            <person name="Aslett M."/>
        </authorList>
    </citation>
    <scope>NUCLEOTIDE SEQUENCE</scope>
</reference>
<feature type="domain" description="Cullin family profile" evidence="3">
    <location>
        <begin position="482"/>
        <end position="695"/>
    </location>
</feature>
<proteinExistence type="inferred from homology"/>
<evidence type="ECO:0000259" key="3">
    <source>
        <dbReference type="PROSITE" id="PS50069"/>
    </source>
</evidence>
<dbReference type="GO" id="GO:0008270">
    <property type="term" value="F:zinc ion binding"/>
    <property type="evidence" value="ECO:0007669"/>
    <property type="project" value="UniProtKB-KW"/>
</dbReference>
<dbReference type="Proteomes" id="UP000030665">
    <property type="component" value="Unassembled WGS sequence"/>
</dbReference>
<comment type="similarity">
    <text evidence="2">Belongs to the cullin family.</text>
</comment>
<gene>
    <name evidence="5" type="ORF">TTRE_0000039801</name>
</gene>